<dbReference type="InterPro" id="IPR013130">
    <property type="entry name" value="Fe3_Rdtase_TM_dom"/>
</dbReference>
<keyword evidence="5 11" id="KW-1133">Transmembrane helix</keyword>
<evidence type="ECO:0000256" key="4">
    <source>
        <dbReference type="ARBA" id="ARBA00022737"/>
    </source>
</evidence>
<dbReference type="GO" id="GO:0019888">
    <property type="term" value="F:protein phosphatase regulator activity"/>
    <property type="evidence" value="ECO:0007669"/>
    <property type="project" value="TreeGrafter"/>
</dbReference>
<dbReference type="EMBL" id="BCMY01000012">
    <property type="protein sequence ID" value="GAQ44275.1"/>
    <property type="molecule type" value="Genomic_DNA"/>
</dbReference>
<evidence type="ECO:0000256" key="6">
    <source>
        <dbReference type="ARBA" id="ARBA00023065"/>
    </source>
</evidence>
<comment type="subcellular location">
    <subcellularLocation>
        <location evidence="2">Membrane</location>
        <topology evidence="2">Multi-pass membrane protein</topology>
    </subcellularLocation>
    <subcellularLocation>
        <location evidence="1">Nucleus</location>
    </subcellularLocation>
</comment>
<evidence type="ECO:0000256" key="8">
    <source>
        <dbReference type="ARBA" id="ARBA00023242"/>
    </source>
</evidence>
<dbReference type="Pfam" id="PF01794">
    <property type="entry name" value="Ferric_reduct"/>
    <property type="match status" value="1"/>
</dbReference>
<dbReference type="GO" id="GO:0005634">
    <property type="term" value="C:nucleus"/>
    <property type="evidence" value="ECO:0007669"/>
    <property type="project" value="UniProtKB-SubCell"/>
</dbReference>
<keyword evidence="3 11" id="KW-0812">Transmembrane</keyword>
<feature type="repeat" description="HEAT" evidence="10">
    <location>
        <begin position="582"/>
        <end position="618"/>
    </location>
</feature>
<name>A0A100INM2_ASPNG</name>
<dbReference type="PaxDb" id="5061-CADANGAP00013707"/>
<feature type="domain" description="Phosphatase PP2A regulatory subunit A/Splicing factor 3B subunit 1-like HEAT repeat" evidence="13">
    <location>
        <begin position="278"/>
        <end position="355"/>
    </location>
</feature>
<evidence type="ECO:0000256" key="1">
    <source>
        <dbReference type="ARBA" id="ARBA00004123"/>
    </source>
</evidence>
<dbReference type="OrthoDB" id="340346at2759"/>
<dbReference type="AlphaFoldDB" id="A0A100INM2"/>
<keyword evidence="7 11" id="KW-0472">Membrane</keyword>
<dbReference type="GO" id="GO:0006811">
    <property type="term" value="P:monoatomic ion transport"/>
    <property type="evidence" value="ECO:0007669"/>
    <property type="project" value="UniProtKB-KW"/>
</dbReference>
<evidence type="ECO:0000256" key="5">
    <source>
        <dbReference type="ARBA" id="ARBA00022989"/>
    </source>
</evidence>
<evidence type="ECO:0000256" key="9">
    <source>
        <dbReference type="ARBA" id="ARBA00038332"/>
    </source>
</evidence>
<reference evidence="15" key="1">
    <citation type="journal article" date="2016" name="Genome Announc.">
        <title>Draft genome sequence of Aspergillus niger strain An76.</title>
        <authorList>
            <person name="Gong W."/>
            <person name="Cheng Z."/>
            <person name="Zhang H."/>
            <person name="Liu L."/>
            <person name="Gao P."/>
            <person name="Wang L."/>
        </authorList>
    </citation>
    <scope>NUCLEOTIDE SEQUENCE [LARGE SCALE GENOMIC DNA]</scope>
    <source>
        <strain evidence="15">An76</strain>
    </source>
</reference>
<feature type="repeat" description="HEAT" evidence="10">
    <location>
        <begin position="89"/>
        <end position="127"/>
    </location>
</feature>
<organism evidence="14 15">
    <name type="scientific">Aspergillus niger</name>
    <dbReference type="NCBI Taxonomy" id="5061"/>
    <lineage>
        <taxon>Eukaryota</taxon>
        <taxon>Fungi</taxon>
        <taxon>Dikarya</taxon>
        <taxon>Ascomycota</taxon>
        <taxon>Pezizomycotina</taxon>
        <taxon>Eurotiomycetes</taxon>
        <taxon>Eurotiomycetidae</taxon>
        <taxon>Eurotiales</taxon>
        <taxon>Aspergillaceae</taxon>
        <taxon>Aspergillus</taxon>
        <taxon>Aspergillus subgen. Circumdati</taxon>
    </lineage>
</organism>
<feature type="transmembrane region" description="Helical" evidence="11">
    <location>
        <begin position="838"/>
        <end position="860"/>
    </location>
</feature>
<dbReference type="InterPro" id="IPR016024">
    <property type="entry name" value="ARM-type_fold"/>
</dbReference>
<feature type="repeat" description="HEAT" evidence="10">
    <location>
        <begin position="324"/>
        <end position="362"/>
    </location>
</feature>
<dbReference type="VEuPathDB" id="FungiDB:ASPNIDRAFT2_187248"/>
<feature type="domain" description="Ferric oxidoreductase" evidence="12">
    <location>
        <begin position="793"/>
        <end position="929"/>
    </location>
</feature>
<dbReference type="VEuPathDB" id="FungiDB:M747DRAFT_337494"/>
<keyword evidence="8" id="KW-0539">Nucleus</keyword>
<dbReference type="SUPFAM" id="SSF48371">
    <property type="entry name" value="ARM repeat"/>
    <property type="match status" value="1"/>
</dbReference>
<dbReference type="PANTHER" id="PTHR10648:SF4">
    <property type="entry name" value="PROTEIN PHOSPHATASE 2 (FORMERLY 2A), REGULATORY SUBUNIT A, BETA ISOFORM-RELATED"/>
    <property type="match status" value="1"/>
</dbReference>
<evidence type="ECO:0000256" key="3">
    <source>
        <dbReference type="ARBA" id="ARBA00022692"/>
    </source>
</evidence>
<evidence type="ECO:0000313" key="15">
    <source>
        <dbReference type="Proteomes" id="UP000068243"/>
    </source>
</evidence>
<keyword evidence="6" id="KW-0813">Transport</keyword>
<feature type="repeat" description="HEAT" evidence="10">
    <location>
        <begin position="246"/>
        <end position="284"/>
    </location>
</feature>
<feature type="transmembrane region" description="Helical" evidence="11">
    <location>
        <begin position="761"/>
        <end position="779"/>
    </location>
</feature>
<evidence type="ECO:0000256" key="10">
    <source>
        <dbReference type="PROSITE-ProRule" id="PRU00103"/>
    </source>
</evidence>
<dbReference type="VEuPathDB" id="FungiDB:ASPNIDRAFT2_1147504"/>
<dbReference type="Pfam" id="PF22646">
    <property type="entry name" value="PPP2R1A-like_HEAT"/>
    <property type="match status" value="1"/>
</dbReference>
<evidence type="ECO:0000313" key="14">
    <source>
        <dbReference type="EMBL" id="GAQ44275.1"/>
    </source>
</evidence>
<dbReference type="Proteomes" id="UP000068243">
    <property type="component" value="Unassembled WGS sequence"/>
</dbReference>
<feature type="repeat" description="HEAT" evidence="10">
    <location>
        <begin position="285"/>
        <end position="323"/>
    </location>
</feature>
<comment type="caution">
    <text evidence="14">The sequence shown here is derived from an EMBL/GenBank/DDBJ whole genome shotgun (WGS) entry which is preliminary data.</text>
</comment>
<keyword evidence="4" id="KW-0677">Repeat</keyword>
<feature type="repeat" description="HEAT" evidence="10">
    <location>
        <begin position="402"/>
        <end position="440"/>
    </location>
</feature>
<dbReference type="GO" id="GO:0000159">
    <property type="term" value="C:protein phosphatase type 2A complex"/>
    <property type="evidence" value="ECO:0007669"/>
    <property type="project" value="TreeGrafter"/>
</dbReference>
<dbReference type="VEuPathDB" id="FungiDB:ATCC64974_109220"/>
<feature type="transmembrane region" description="Helical" evidence="11">
    <location>
        <begin position="880"/>
        <end position="899"/>
    </location>
</feature>
<dbReference type="InterPro" id="IPR011989">
    <property type="entry name" value="ARM-like"/>
</dbReference>
<feature type="transmembrane region" description="Helical" evidence="11">
    <location>
        <begin position="920"/>
        <end position="940"/>
    </location>
</feature>
<dbReference type="PROSITE" id="PS50077">
    <property type="entry name" value="HEAT_REPEAT"/>
    <property type="match status" value="10"/>
</dbReference>
<feature type="transmembrane region" description="Helical" evidence="11">
    <location>
        <begin position="702"/>
        <end position="719"/>
    </location>
</feature>
<dbReference type="InterPro" id="IPR021133">
    <property type="entry name" value="HEAT_type_2"/>
</dbReference>
<dbReference type="VEuPathDB" id="FungiDB:An18g03290"/>
<feature type="repeat" description="HEAT" evidence="10">
    <location>
        <begin position="363"/>
        <end position="401"/>
    </location>
</feature>
<sequence length="965" mass="108453">MEGQGENDELYPIAVLIDELKHDDVLLRLNAIHRLSTIALALGPERTREELIPFLDDSVEDEDEVLTALSEELGNFIEYVGGPEYGHVLLSPLENLAAIEEPLVREKAVESLNKIGEQLSEKQIEENFIPMVLRLSKADWFTSKVSATGLYCVPYRKASPSSQQTLRQYYGGLVHDDTPMVRRQSGNNLAKFIKELNTQIVIEEMIPLFQHLATDEQDSVRLLTVDVLISIAEEIPKEQQPSHGVLLTSLRNLFEDKSWRVRYMVADRYEKIAKAVHEEVVTRDMVPSFVKLLKDTEAEVRTAIAGQIPGFCNLIDRDTLLNEIMTSVEDLVSDPSQHVRAALGTQISGLAPILGKEETIAHLLPMFLQMLKDEFPDVRLHIISKLELVNKVIGIDLLSQSLLPAIVQLAEDKQWRVRLAIIEYIPLLASQLGVKFFDEQLSELCMGWLGDTVFSIREAATQNLRKLTEVFGVDWAKGSIIPKVMGMGQHTNYLYRMTTCFAISTLAPVVSLDIIENSILPILDRLVSDEIPNIRFNVAKSYAVLIDTLRRLPTEGTLTDLEKAGKTATPSPRGQDLIQQRILPSLEKLQEDEDVDVRYFATTAAGGHEEVMQTSPMRYFRKAVGVSQASVYLIFSPRVIPESERLLNISKPPLTLLDASFLNLVVYLSAAVNTMSFSWPWHFTSLTDAEKLQRRELLDLRGFYAQCSVLAALVLIRVYKKSFGEAPGTEKPTERRSRRKNLEKSWLDTPPVAGWMETRRQYIVCLIWLGWLLSLCIWNSGEDYLHFTKALAHVSLSQLPLQVLMSPALYMSPSPGSPSVVSVITSVPQPTINAYHRLFGRIVLAPLLIAHAVMYDSFFLQSSHPDFGSLFAKRIWDSDVQWGIAAATMVGAVALFARPAAMPRWVRWLKPTSAKSRQQVFYLVHVSIVGALELAAFCHVSVARTYILESFASSAINFACCYMMQ</sequence>
<dbReference type="GO" id="GO:0005829">
    <property type="term" value="C:cytosol"/>
    <property type="evidence" value="ECO:0007669"/>
    <property type="project" value="TreeGrafter"/>
</dbReference>
<evidence type="ECO:0000256" key="7">
    <source>
        <dbReference type="ARBA" id="ARBA00023136"/>
    </source>
</evidence>
<dbReference type="FunFam" id="1.25.10.10:FF:000011">
    <property type="entry name" value="Serine/threonine-protein phosphatase 2A regulatory subunit A alpha isoform"/>
    <property type="match status" value="1"/>
</dbReference>
<keyword evidence="6" id="KW-0406">Ion transport</keyword>
<dbReference type="PANTHER" id="PTHR10648">
    <property type="entry name" value="SERINE/THREONINE-PROTEIN PHOSPHATASE PP2A 65 KDA REGULATORY SUBUNIT"/>
    <property type="match status" value="1"/>
</dbReference>
<accession>A0A100INM2</accession>
<dbReference type="GO" id="GO:0016020">
    <property type="term" value="C:membrane"/>
    <property type="evidence" value="ECO:0007669"/>
    <property type="project" value="UniProtKB-SubCell"/>
</dbReference>
<dbReference type="Pfam" id="PF13646">
    <property type="entry name" value="HEAT_2"/>
    <property type="match status" value="1"/>
</dbReference>
<dbReference type="InterPro" id="IPR054573">
    <property type="entry name" value="PP2A/SF3B1-like_HEAT"/>
</dbReference>
<feature type="repeat" description="HEAT" evidence="10">
    <location>
        <begin position="12"/>
        <end position="50"/>
    </location>
</feature>
<feature type="repeat" description="HEAT" evidence="10">
    <location>
        <begin position="205"/>
        <end position="243"/>
    </location>
</feature>
<dbReference type="GO" id="GO:0016491">
    <property type="term" value="F:oxidoreductase activity"/>
    <property type="evidence" value="ECO:0007669"/>
    <property type="project" value="UniProtKB-ARBA"/>
</dbReference>
<evidence type="ECO:0000256" key="2">
    <source>
        <dbReference type="ARBA" id="ARBA00004141"/>
    </source>
</evidence>
<dbReference type="VEuPathDB" id="FungiDB:M747DRAFT_292458"/>
<evidence type="ECO:0000256" key="11">
    <source>
        <dbReference type="SAM" id="Phobius"/>
    </source>
</evidence>
<feature type="repeat" description="HEAT" evidence="10">
    <location>
        <begin position="519"/>
        <end position="557"/>
    </location>
</feature>
<comment type="similarity">
    <text evidence="9">Belongs to the phosphatase 2A regulatory subunit A family.</text>
</comment>
<dbReference type="VEuPathDB" id="FungiDB:An18g03280"/>
<protein>
    <submittedName>
        <fullName evidence="14">Uncharacterized protein</fullName>
    </submittedName>
</protein>
<proteinExistence type="inferred from homology"/>
<dbReference type="VEuPathDB" id="FungiDB:ATCC64974_109210"/>
<evidence type="ECO:0000259" key="13">
    <source>
        <dbReference type="Pfam" id="PF22646"/>
    </source>
</evidence>
<evidence type="ECO:0000259" key="12">
    <source>
        <dbReference type="Pfam" id="PF01794"/>
    </source>
</evidence>
<dbReference type="Gene3D" id="1.25.10.10">
    <property type="entry name" value="Leucine-rich Repeat Variant"/>
    <property type="match status" value="1"/>
</dbReference>
<gene>
    <name evidence="14" type="ORF">ABL_06936</name>
</gene>
<dbReference type="InterPro" id="IPR051023">
    <property type="entry name" value="PP2A_Regulatory_Subunit_A"/>
</dbReference>